<dbReference type="InterPro" id="IPR018484">
    <property type="entry name" value="FGGY_N"/>
</dbReference>
<dbReference type="Pfam" id="PF02782">
    <property type="entry name" value="FGGY_C"/>
    <property type="match status" value="1"/>
</dbReference>
<dbReference type="SUPFAM" id="SSF53067">
    <property type="entry name" value="Actin-like ATPase domain"/>
    <property type="match status" value="2"/>
</dbReference>
<dbReference type="Pfam" id="PF00370">
    <property type="entry name" value="FGGY_N"/>
    <property type="match status" value="1"/>
</dbReference>
<dbReference type="InterPro" id="IPR050406">
    <property type="entry name" value="FGGY_Carb_Kinase"/>
</dbReference>
<dbReference type="GO" id="GO:0016301">
    <property type="term" value="F:kinase activity"/>
    <property type="evidence" value="ECO:0007669"/>
    <property type="project" value="UniProtKB-KW"/>
</dbReference>
<keyword evidence="2" id="KW-0119">Carbohydrate metabolism</keyword>
<accession>A0AA37XCV2</accession>
<feature type="compositionally biased region" description="Low complexity" evidence="5">
    <location>
        <begin position="498"/>
        <end position="536"/>
    </location>
</feature>
<evidence type="ECO:0000313" key="9">
    <source>
        <dbReference type="Proteomes" id="UP001157161"/>
    </source>
</evidence>
<reference evidence="8" key="1">
    <citation type="journal article" date="2014" name="Int. J. Syst. Evol. Microbiol.">
        <title>Complete genome sequence of Corynebacterium casei LMG S-19264T (=DSM 44701T), isolated from a smear-ripened cheese.</title>
        <authorList>
            <consortium name="US DOE Joint Genome Institute (JGI-PGF)"/>
            <person name="Walter F."/>
            <person name="Albersmeier A."/>
            <person name="Kalinowski J."/>
            <person name="Ruckert C."/>
        </authorList>
    </citation>
    <scope>NUCLEOTIDE SEQUENCE</scope>
    <source>
        <strain evidence="8">NBRC 112290</strain>
    </source>
</reference>
<evidence type="ECO:0000256" key="1">
    <source>
        <dbReference type="ARBA" id="ARBA00009156"/>
    </source>
</evidence>
<feature type="domain" description="Carbohydrate kinase FGGY N-terminal" evidence="6">
    <location>
        <begin position="16"/>
        <end position="205"/>
    </location>
</feature>
<evidence type="ECO:0000313" key="8">
    <source>
        <dbReference type="EMBL" id="GMA30330.1"/>
    </source>
</evidence>
<dbReference type="EMBL" id="BSUM01000001">
    <property type="protein sequence ID" value="GMA30330.1"/>
    <property type="molecule type" value="Genomic_DNA"/>
</dbReference>
<dbReference type="InterPro" id="IPR043129">
    <property type="entry name" value="ATPase_NBD"/>
</dbReference>
<feature type="region of interest" description="Disordered" evidence="5">
    <location>
        <begin position="611"/>
        <end position="657"/>
    </location>
</feature>
<evidence type="ECO:0000259" key="7">
    <source>
        <dbReference type="Pfam" id="PF02782"/>
    </source>
</evidence>
<name>A0AA37XCV2_9MICO</name>
<evidence type="ECO:0000259" key="6">
    <source>
        <dbReference type="Pfam" id="PF00370"/>
    </source>
</evidence>
<evidence type="ECO:0000256" key="2">
    <source>
        <dbReference type="ARBA" id="ARBA00022629"/>
    </source>
</evidence>
<evidence type="ECO:0008006" key="10">
    <source>
        <dbReference type="Google" id="ProtNLM"/>
    </source>
</evidence>
<feature type="compositionally biased region" description="Pro residues" evidence="5">
    <location>
        <begin position="537"/>
        <end position="546"/>
    </location>
</feature>
<organism evidence="8 9">
    <name type="scientific">Litorihabitans aurantiacus</name>
    <dbReference type="NCBI Taxonomy" id="1930061"/>
    <lineage>
        <taxon>Bacteria</taxon>
        <taxon>Bacillati</taxon>
        <taxon>Actinomycetota</taxon>
        <taxon>Actinomycetes</taxon>
        <taxon>Micrococcales</taxon>
        <taxon>Beutenbergiaceae</taxon>
        <taxon>Litorihabitans</taxon>
    </lineage>
</organism>
<comment type="caution">
    <text evidence="8">The sequence shown here is derived from an EMBL/GenBank/DDBJ whole genome shotgun (WGS) entry which is preliminary data.</text>
</comment>
<feature type="region of interest" description="Disordered" evidence="5">
    <location>
        <begin position="485"/>
        <end position="596"/>
    </location>
</feature>
<evidence type="ECO:0000256" key="3">
    <source>
        <dbReference type="ARBA" id="ARBA00022679"/>
    </source>
</evidence>
<protein>
    <recommendedName>
        <fullName evidence="10">Sugar (Pentulose or hexulose) kinase</fullName>
    </recommendedName>
</protein>
<keyword evidence="4" id="KW-0418">Kinase</keyword>
<dbReference type="PANTHER" id="PTHR43095:SF5">
    <property type="entry name" value="XYLULOSE KINASE"/>
    <property type="match status" value="1"/>
</dbReference>
<keyword evidence="3" id="KW-0808">Transferase</keyword>
<reference evidence="8" key="2">
    <citation type="submission" date="2023-02" db="EMBL/GenBank/DDBJ databases">
        <authorList>
            <person name="Sun Q."/>
            <person name="Mori K."/>
        </authorList>
    </citation>
    <scope>NUCLEOTIDE SEQUENCE</scope>
    <source>
        <strain evidence="8">NBRC 112290</strain>
    </source>
</reference>
<gene>
    <name evidence="8" type="ORF">GCM10025875_03220</name>
</gene>
<comment type="similarity">
    <text evidence="1">Belongs to the FGGY kinase family.</text>
</comment>
<proteinExistence type="inferred from homology"/>
<keyword evidence="9" id="KW-1185">Reference proteome</keyword>
<dbReference type="GO" id="GO:0042732">
    <property type="term" value="P:D-xylose metabolic process"/>
    <property type="evidence" value="ECO:0007669"/>
    <property type="project" value="UniProtKB-KW"/>
</dbReference>
<evidence type="ECO:0000256" key="5">
    <source>
        <dbReference type="SAM" id="MobiDB-lite"/>
    </source>
</evidence>
<keyword evidence="2" id="KW-0859">Xylose metabolism</keyword>
<dbReference type="InterPro" id="IPR018485">
    <property type="entry name" value="FGGY_C"/>
</dbReference>
<dbReference type="Proteomes" id="UP001157161">
    <property type="component" value="Unassembled WGS sequence"/>
</dbReference>
<dbReference type="PANTHER" id="PTHR43095">
    <property type="entry name" value="SUGAR KINASE"/>
    <property type="match status" value="1"/>
</dbReference>
<evidence type="ECO:0000256" key="4">
    <source>
        <dbReference type="ARBA" id="ARBA00022777"/>
    </source>
</evidence>
<feature type="domain" description="Carbohydrate kinase FGGY C-terminal" evidence="7">
    <location>
        <begin position="283"/>
        <end position="479"/>
    </location>
</feature>
<dbReference type="AlphaFoldDB" id="A0AA37XCV2"/>
<dbReference type="Gene3D" id="3.30.420.40">
    <property type="match status" value="2"/>
</dbReference>
<sequence length="657" mass="68132">MTQQGAADVLAAGTAVLGVELGSTTIKTVLVGPDHEVLASGSHAWENSFSERVWTYPLEAVHEGLGASVTAALDDAERRHGVRPTSLAAIGVSAMMHGYVALDADGELLVPFRTWRNTTTETAAHELTQALDHNVPMRWTAAHLYQAVLEREEHLDRVAHVTTLAGYVHRALTGRAVVGVGDASGIFPVDPATADYDEAMLAILDERIARRREADGAAALPPARELFPVSLRAGQDAGALTPEGAALLDPTGTLTAGIPLCPPEGDAGTGMVATHAIAPRTGNVSVGTSVFAMVVLTEPLAHVHHEIDVVTTPVGDPVAMVHCNNGASELDAWAGVFHAFATALGHDADRDDVFGVLLAQALEGEADGGGLLAYNYLAGEPVTGLPEGRPLVVRTPDSRLSLPNLMRAHVYGVFGTLSLGMRILASEGVGVDTLVAHGGLLRTAGVAQRMLAAAVGAPVAVGETAAQGGPWGVAVLASYRARTIEADGEPPRSPTSSPPASSARPSRSSSSPTRPTSPATPPTSSATRPGSRSSAPPSTPSDPPAPRHSSARRRPPWPRSPSRCATPSRRRAPPSPPCTPSCPAGASWSGRPATSASACVARPPTAARICWSSSRPASPTTSSRPRRWSCATSRARWSTATARPRATPRRTPTSTAT</sequence>